<feature type="domain" description="Probable transposase IS891/IS1136/IS1341" evidence="5">
    <location>
        <begin position="174"/>
        <end position="291"/>
    </location>
</feature>
<dbReference type="GO" id="GO:0006310">
    <property type="term" value="P:DNA recombination"/>
    <property type="evidence" value="ECO:0007669"/>
    <property type="project" value="UniProtKB-KW"/>
</dbReference>
<reference evidence="7" key="1">
    <citation type="submission" date="2009-06" db="EMBL/GenBank/DDBJ databases">
        <title>Complete sequence of chromosome of Geopacillus sp. WCH70.</title>
        <authorList>
            <consortium name="US DOE Joint Genome Institute"/>
            <person name="Lucas S."/>
            <person name="Copeland A."/>
            <person name="Lapidus A."/>
            <person name="Glavina del Rio T."/>
            <person name="Dalin E."/>
            <person name="Tice H."/>
            <person name="Bruce D."/>
            <person name="Goodwin L."/>
            <person name="Pitluck S."/>
            <person name="Chertkov O."/>
            <person name="Brettin T."/>
            <person name="Detter J.C."/>
            <person name="Han C."/>
            <person name="Larimer F."/>
            <person name="Land M."/>
            <person name="Hauser L."/>
            <person name="Kyrpides N."/>
            <person name="Mikhailova N."/>
            <person name="Brumm P."/>
            <person name="Mead D.A."/>
            <person name="Richardson P."/>
        </authorList>
    </citation>
    <scope>NUCLEOTIDE SEQUENCE [LARGE SCALE GENOMIC DNA]</scope>
    <source>
        <strain evidence="7">WCH70</strain>
    </source>
</reference>
<name>C5D2B8_GEOSW</name>
<dbReference type="Pfam" id="PF01385">
    <property type="entry name" value="OrfB_IS605"/>
    <property type="match status" value="1"/>
</dbReference>
<comment type="similarity">
    <text evidence="1">In the C-terminal section; belongs to the transposase 35 family.</text>
</comment>
<dbReference type="EMBL" id="CP001638">
    <property type="protein sequence ID" value="ACS24560.1"/>
    <property type="molecule type" value="Genomic_DNA"/>
</dbReference>
<evidence type="ECO:0000259" key="6">
    <source>
        <dbReference type="Pfam" id="PF07282"/>
    </source>
</evidence>
<protein>
    <submittedName>
        <fullName evidence="7">Transposase, IS605 OrfB family</fullName>
    </submittedName>
</protein>
<evidence type="ECO:0000256" key="1">
    <source>
        <dbReference type="ARBA" id="ARBA00008761"/>
    </source>
</evidence>
<evidence type="ECO:0000256" key="2">
    <source>
        <dbReference type="ARBA" id="ARBA00022578"/>
    </source>
</evidence>
<dbReference type="GO" id="GO:0032196">
    <property type="term" value="P:transposition"/>
    <property type="evidence" value="ECO:0007669"/>
    <property type="project" value="UniProtKB-KW"/>
</dbReference>
<keyword evidence="3" id="KW-0238">DNA-binding</keyword>
<evidence type="ECO:0000313" key="7">
    <source>
        <dbReference type="EMBL" id="ACS24560.1"/>
    </source>
</evidence>
<dbReference type="OrthoDB" id="442799at2"/>
<sequence length="415" mass="48435">MYFCIKQQLNGLTKEEYLTLRELCHIAKNMYNVGLYNVRQYYFEHKEFLNYEKNDHLAKTNENYKLLNSNMAQQILKKVNEAFKSFFGLVKLAKQGKYDYKAISIPKYLKKDGFHSLIIGQIRIDGNKFTIPYSRLFKKTHKPITITIPPVLLDKKIKQIEIIPKHHARFFEIQYKYEMPEDQRELNDQKALAIDLGVNNLATCVTSDGRSFIIDGRRLKSINQWFNKENARLQSIKDKQKIKGTTRKQALLAMNRNNKVNDYINKTCRYIINYCIENQIGKLVIGYAETWQRNMNLGKKTNQNFVNIPLGNIKEKLEYLCKFYGIEFLKQEESYTSQASFFDGDEIPEYNADNPKEYKFSGKRIKRGLYRTKSGKLINADVNGALNILKKSKAVDLSVLCSSGEVDTPQRIRIA</sequence>
<dbReference type="GO" id="GO:0003677">
    <property type="term" value="F:DNA binding"/>
    <property type="evidence" value="ECO:0007669"/>
    <property type="project" value="UniProtKB-KW"/>
</dbReference>
<dbReference type="InterPro" id="IPR001959">
    <property type="entry name" value="Transposase"/>
</dbReference>
<dbReference type="KEGG" id="gwc:GWCH70_1819"/>
<proteinExistence type="inferred from homology"/>
<dbReference type="Pfam" id="PF07282">
    <property type="entry name" value="Cas12f1-like_TNB"/>
    <property type="match status" value="1"/>
</dbReference>
<dbReference type="eggNOG" id="COG0675">
    <property type="taxonomic scope" value="Bacteria"/>
</dbReference>
<dbReference type="AlphaFoldDB" id="C5D2B8"/>
<dbReference type="HOGENOM" id="CLU_032903_16_0_9"/>
<dbReference type="NCBIfam" id="TIGR01766">
    <property type="entry name" value="IS200/IS605 family accessory protein TnpB-like domain"/>
    <property type="match status" value="1"/>
</dbReference>
<evidence type="ECO:0000256" key="4">
    <source>
        <dbReference type="ARBA" id="ARBA00023172"/>
    </source>
</evidence>
<dbReference type="NCBIfam" id="NF040570">
    <property type="entry name" value="guided_TnpB"/>
    <property type="match status" value="1"/>
</dbReference>
<accession>C5D2B8</accession>
<keyword evidence="4" id="KW-0233">DNA recombination</keyword>
<dbReference type="InterPro" id="IPR010095">
    <property type="entry name" value="Cas12f1-like_TNB"/>
</dbReference>
<organism evidence="7">
    <name type="scientific">Geobacillus sp. (strain WCH70)</name>
    <dbReference type="NCBI Taxonomy" id="471223"/>
    <lineage>
        <taxon>Bacteria</taxon>
        <taxon>Bacillati</taxon>
        <taxon>Bacillota</taxon>
        <taxon>Bacilli</taxon>
        <taxon>Bacillales</taxon>
        <taxon>Anoxybacillaceae</taxon>
        <taxon>Geobacillus</taxon>
    </lineage>
</organism>
<feature type="domain" description="Cas12f1-like TNB" evidence="6">
    <location>
        <begin position="312"/>
        <end position="388"/>
    </location>
</feature>
<gene>
    <name evidence="7" type="ordered locus">GWCH70_1819</name>
</gene>
<evidence type="ECO:0000256" key="3">
    <source>
        <dbReference type="ARBA" id="ARBA00023125"/>
    </source>
</evidence>
<evidence type="ECO:0000259" key="5">
    <source>
        <dbReference type="Pfam" id="PF01385"/>
    </source>
</evidence>
<keyword evidence="2" id="KW-0815">Transposition</keyword>